<sequence length="107" mass="12179">GMMLHLAEISAAVAPGAHAVLLLDQAGWHISAALVVPANITLLPLPSKCPELNPVENVWQFMRDNWLSNRIFKSYEDILDHCCFAWNRLIKQPWRIISIGLRKWAHE</sequence>
<dbReference type="RefSeq" id="WP_046172945.1">
    <property type="nucleotide sequence ID" value="NZ_LAPV01000211.1"/>
</dbReference>
<protein>
    <submittedName>
        <fullName evidence="2">Transposase</fullName>
    </submittedName>
</protein>
<reference evidence="2 3" key="1">
    <citation type="submission" date="2015-03" db="EMBL/GenBank/DDBJ databases">
        <authorList>
            <person name="Lepp D."/>
            <person name="Hassan Y.I."/>
            <person name="Li X.-Z."/>
            <person name="Zhou T."/>
        </authorList>
    </citation>
    <scope>NUCLEOTIDE SEQUENCE [LARGE SCALE GENOMIC DNA]</scope>
    <source>
        <strain evidence="2 3">Cr7-05</strain>
    </source>
</reference>
<accession>A0ABR5DT45</accession>
<feature type="domain" description="Tc1-like transposase DDE" evidence="1">
    <location>
        <begin position="6"/>
        <end position="78"/>
    </location>
</feature>
<evidence type="ECO:0000259" key="1">
    <source>
        <dbReference type="Pfam" id="PF13358"/>
    </source>
</evidence>
<evidence type="ECO:0000313" key="2">
    <source>
        <dbReference type="EMBL" id="KKC31172.1"/>
    </source>
</evidence>
<dbReference type="EMBL" id="LAPV01000211">
    <property type="protein sequence ID" value="KKC31172.1"/>
    <property type="molecule type" value="Genomic_DNA"/>
</dbReference>
<organism evidence="2 3">
    <name type="scientific">Devosia psychrophila</name>
    <dbReference type="NCBI Taxonomy" id="728005"/>
    <lineage>
        <taxon>Bacteria</taxon>
        <taxon>Pseudomonadati</taxon>
        <taxon>Pseudomonadota</taxon>
        <taxon>Alphaproteobacteria</taxon>
        <taxon>Hyphomicrobiales</taxon>
        <taxon>Devosiaceae</taxon>
        <taxon>Devosia</taxon>
    </lineage>
</organism>
<gene>
    <name evidence="2" type="ORF">WH91_20960</name>
</gene>
<comment type="caution">
    <text evidence="2">The sequence shown here is derived from an EMBL/GenBank/DDBJ whole genome shotgun (WGS) entry which is preliminary data.</text>
</comment>
<dbReference type="Gene3D" id="3.30.420.10">
    <property type="entry name" value="Ribonuclease H-like superfamily/Ribonuclease H"/>
    <property type="match status" value="1"/>
</dbReference>
<keyword evidence="3" id="KW-1185">Reference proteome</keyword>
<dbReference type="InterPro" id="IPR036397">
    <property type="entry name" value="RNaseH_sf"/>
</dbReference>
<name>A0ABR5DT45_9HYPH</name>
<dbReference type="Pfam" id="PF13358">
    <property type="entry name" value="DDE_3"/>
    <property type="match status" value="1"/>
</dbReference>
<dbReference type="InterPro" id="IPR038717">
    <property type="entry name" value="Tc1-like_DDE_dom"/>
</dbReference>
<feature type="non-terminal residue" evidence="2">
    <location>
        <position position="1"/>
    </location>
</feature>
<proteinExistence type="predicted"/>
<dbReference type="Proteomes" id="UP000033519">
    <property type="component" value="Unassembled WGS sequence"/>
</dbReference>
<evidence type="ECO:0000313" key="3">
    <source>
        <dbReference type="Proteomes" id="UP000033519"/>
    </source>
</evidence>